<dbReference type="EMBL" id="BARS01027695">
    <property type="protein sequence ID" value="GAG00420.1"/>
    <property type="molecule type" value="Genomic_DNA"/>
</dbReference>
<evidence type="ECO:0000313" key="2">
    <source>
        <dbReference type="EMBL" id="GAG00420.1"/>
    </source>
</evidence>
<feature type="transmembrane region" description="Helical" evidence="1">
    <location>
        <begin position="41"/>
        <end position="69"/>
    </location>
</feature>
<keyword evidence="1" id="KW-0472">Membrane</keyword>
<gene>
    <name evidence="2" type="ORF">S01H1_43467</name>
</gene>
<feature type="transmembrane region" description="Helical" evidence="1">
    <location>
        <begin position="89"/>
        <end position="109"/>
    </location>
</feature>
<dbReference type="AlphaFoldDB" id="X0U4D2"/>
<evidence type="ECO:0000256" key="1">
    <source>
        <dbReference type="SAM" id="Phobius"/>
    </source>
</evidence>
<protein>
    <submittedName>
        <fullName evidence="2">Uncharacterized protein</fullName>
    </submittedName>
</protein>
<comment type="caution">
    <text evidence="2">The sequence shown here is derived from an EMBL/GenBank/DDBJ whole genome shotgun (WGS) entry which is preliminary data.</text>
</comment>
<keyword evidence="1" id="KW-0812">Transmembrane</keyword>
<name>X0U4D2_9ZZZZ</name>
<organism evidence="2">
    <name type="scientific">marine sediment metagenome</name>
    <dbReference type="NCBI Taxonomy" id="412755"/>
    <lineage>
        <taxon>unclassified sequences</taxon>
        <taxon>metagenomes</taxon>
        <taxon>ecological metagenomes</taxon>
    </lineage>
</organism>
<sequence length="185" mass="18726">MPPEDLVNTIQLDIGEAAQDVLPYAGEVVAEGGGGQVVANIISSLLSVALVVGAIALLLFLVWGALEWITAGGDSGKIEKARTRITQSIVGILVLSSVIAIFMIVQNILGVSLINFSGRSGGSGSGGGSGSLNTNCPCGGGTGYANTGALGRLTYDDDATCYRCTSGGWQLEAGTTCGIIDCSWP</sequence>
<reference evidence="2" key="1">
    <citation type="journal article" date="2014" name="Front. Microbiol.">
        <title>High frequency of phylogenetically diverse reductive dehalogenase-homologous genes in deep subseafloor sedimentary metagenomes.</title>
        <authorList>
            <person name="Kawai M."/>
            <person name="Futagami T."/>
            <person name="Toyoda A."/>
            <person name="Takaki Y."/>
            <person name="Nishi S."/>
            <person name="Hori S."/>
            <person name="Arai W."/>
            <person name="Tsubouchi T."/>
            <person name="Morono Y."/>
            <person name="Uchiyama I."/>
            <person name="Ito T."/>
            <person name="Fujiyama A."/>
            <person name="Inagaki F."/>
            <person name="Takami H."/>
        </authorList>
    </citation>
    <scope>NUCLEOTIDE SEQUENCE</scope>
    <source>
        <strain evidence="2">Expedition CK06-06</strain>
    </source>
</reference>
<proteinExistence type="predicted"/>
<accession>X0U4D2</accession>
<keyword evidence="1" id="KW-1133">Transmembrane helix</keyword>